<feature type="compositionally biased region" description="Polar residues" evidence="2">
    <location>
        <begin position="19"/>
        <end position="31"/>
    </location>
</feature>
<reference evidence="3 4" key="1">
    <citation type="submission" date="2023-04" db="EMBL/GenBank/DDBJ databases">
        <title>Spirochaete genome identified in red abalone sample constitutes a novel genus.</title>
        <authorList>
            <person name="Sharma S.P."/>
            <person name="Purcell C.M."/>
            <person name="Hyde J.R."/>
            <person name="Severin A.J."/>
        </authorList>
    </citation>
    <scope>NUCLEOTIDE SEQUENCE [LARGE SCALE GENOMIC DNA]</scope>
    <source>
        <strain evidence="3 4">SP-2023</strain>
    </source>
</reference>
<protein>
    <submittedName>
        <fullName evidence="3">InlB B-repeat-containing protein</fullName>
    </submittedName>
</protein>
<evidence type="ECO:0000313" key="3">
    <source>
        <dbReference type="EMBL" id="WGK70422.1"/>
    </source>
</evidence>
<sequence length="363" mass="39557">MPDTDDPPATVTFTLTFNSQGGTEVTPQTIASGEKSEKPTDPAKAGFVFGGWHKEQTLTTLFNFTQETITGNLTLYAKWEKFTLNTSMAWVSMREGLVQFDNGTPNDTPNDTQRLKTIGVIVSKDATAPAYAGVKDLPGFYTRETKADGTPRTVYLSMTDKMTSAKFNAGITVSVDGGATGFVSAVAAAPELLHPNTGYYAHFYDIAGTTGTAIEKLAFTTENFPASYPTTRGTYSSFYSQVTAGSTSPGMEYKASENYLIPARFYYFLTTGGDYLWRLSSNPSLRMSEPTTNTRPLGNILGNNRILIYDLYNIAVSGPGTSISLWDAMIKTTDLSFPISIDHQFGAQEFNFFTNNKAVLVSE</sequence>
<comment type="subcellular location">
    <subcellularLocation>
        <location evidence="1">Cell envelope</location>
    </subcellularLocation>
</comment>
<gene>
    <name evidence="3" type="ORF">P0082_02705</name>
</gene>
<keyword evidence="4" id="KW-1185">Reference proteome</keyword>
<dbReference type="InterPro" id="IPR013378">
    <property type="entry name" value="InlB-like_B-rpt"/>
</dbReference>
<name>A0ABY8MK50_9SPIO</name>
<evidence type="ECO:0000256" key="2">
    <source>
        <dbReference type="SAM" id="MobiDB-lite"/>
    </source>
</evidence>
<evidence type="ECO:0000313" key="4">
    <source>
        <dbReference type="Proteomes" id="UP001228690"/>
    </source>
</evidence>
<evidence type="ECO:0000256" key="1">
    <source>
        <dbReference type="ARBA" id="ARBA00004196"/>
    </source>
</evidence>
<dbReference type="RefSeq" id="WP_326928632.1">
    <property type="nucleotide sequence ID" value="NZ_CP123443.1"/>
</dbReference>
<dbReference type="Proteomes" id="UP001228690">
    <property type="component" value="Chromosome"/>
</dbReference>
<accession>A0ABY8MK50</accession>
<dbReference type="NCBIfam" id="TIGR02543">
    <property type="entry name" value="List_Bact_rpt"/>
    <property type="match status" value="1"/>
</dbReference>
<feature type="region of interest" description="Disordered" evidence="2">
    <location>
        <begin position="19"/>
        <end position="42"/>
    </location>
</feature>
<organism evidence="3 4">
    <name type="scientific">Candidatus Haliotispira prima</name>
    <dbReference type="NCBI Taxonomy" id="3034016"/>
    <lineage>
        <taxon>Bacteria</taxon>
        <taxon>Pseudomonadati</taxon>
        <taxon>Spirochaetota</taxon>
        <taxon>Spirochaetia</taxon>
        <taxon>Spirochaetales</taxon>
        <taxon>Spirochaetaceae</taxon>
        <taxon>Candidatus Haliotispira</taxon>
    </lineage>
</organism>
<dbReference type="Pfam" id="PF09479">
    <property type="entry name" value="Flg_new"/>
    <property type="match status" value="1"/>
</dbReference>
<dbReference type="EMBL" id="CP123443">
    <property type="protein sequence ID" value="WGK70422.1"/>
    <property type="molecule type" value="Genomic_DNA"/>
</dbReference>
<proteinExistence type="predicted"/>
<dbReference type="Gene3D" id="2.60.40.4270">
    <property type="entry name" value="Listeria-Bacteroides repeat domain"/>
    <property type="match status" value="1"/>
</dbReference>
<dbReference type="InterPro" id="IPR042229">
    <property type="entry name" value="Listeria/Bacterioides_rpt_sf"/>
</dbReference>